<comment type="caution">
    <text evidence="1">The sequence shown here is derived from an EMBL/GenBank/DDBJ whole genome shotgun (WGS) entry which is preliminary data.</text>
</comment>
<dbReference type="EMBL" id="JABEZV010000002">
    <property type="protein sequence ID" value="MBA0706034.1"/>
    <property type="molecule type" value="Genomic_DNA"/>
</dbReference>
<dbReference type="Proteomes" id="UP000593574">
    <property type="component" value="Unassembled WGS sequence"/>
</dbReference>
<feature type="non-terminal residue" evidence="1">
    <location>
        <position position="56"/>
    </location>
</feature>
<protein>
    <submittedName>
        <fullName evidence="1">Uncharacterized protein</fullName>
    </submittedName>
</protein>
<evidence type="ECO:0000313" key="1">
    <source>
        <dbReference type="EMBL" id="MBA0706034.1"/>
    </source>
</evidence>
<proteinExistence type="predicted"/>
<sequence>MAMQSFSWGKVRGKSNMIVLAGLLSELSRNARAVSLRNVVRPTFHNVIFASKDLNP</sequence>
<evidence type="ECO:0000313" key="2">
    <source>
        <dbReference type="Proteomes" id="UP000593574"/>
    </source>
</evidence>
<dbReference type="AlphaFoldDB" id="A0A7J8Z3U1"/>
<keyword evidence="2" id="KW-1185">Reference proteome</keyword>
<name>A0A7J8Z3U1_9ROSI</name>
<organism evidence="1 2">
    <name type="scientific">Gossypium laxum</name>
    <dbReference type="NCBI Taxonomy" id="34288"/>
    <lineage>
        <taxon>Eukaryota</taxon>
        <taxon>Viridiplantae</taxon>
        <taxon>Streptophyta</taxon>
        <taxon>Embryophyta</taxon>
        <taxon>Tracheophyta</taxon>
        <taxon>Spermatophyta</taxon>
        <taxon>Magnoliopsida</taxon>
        <taxon>eudicotyledons</taxon>
        <taxon>Gunneridae</taxon>
        <taxon>Pentapetalae</taxon>
        <taxon>rosids</taxon>
        <taxon>malvids</taxon>
        <taxon>Malvales</taxon>
        <taxon>Malvaceae</taxon>
        <taxon>Malvoideae</taxon>
        <taxon>Gossypium</taxon>
    </lineage>
</organism>
<gene>
    <name evidence="1" type="ORF">Golax_018176</name>
</gene>
<reference evidence="1 2" key="1">
    <citation type="journal article" date="2019" name="Genome Biol. Evol.">
        <title>Insights into the evolution of the New World diploid cottons (Gossypium, subgenus Houzingenia) based on genome sequencing.</title>
        <authorList>
            <person name="Grover C.E."/>
            <person name="Arick M.A. 2nd"/>
            <person name="Thrash A."/>
            <person name="Conover J.L."/>
            <person name="Sanders W.S."/>
            <person name="Peterson D.G."/>
            <person name="Frelichowski J.E."/>
            <person name="Scheffler J.A."/>
            <person name="Scheffler B.E."/>
            <person name="Wendel J.F."/>
        </authorList>
    </citation>
    <scope>NUCLEOTIDE SEQUENCE [LARGE SCALE GENOMIC DNA]</scope>
    <source>
        <strain evidence="1">4</strain>
        <tissue evidence="1">Leaf</tissue>
    </source>
</reference>
<accession>A0A7J8Z3U1</accession>